<feature type="chain" id="PRO_5011687643" description="Secreted protein" evidence="1">
    <location>
        <begin position="25"/>
        <end position="109"/>
    </location>
</feature>
<reference evidence="2 3" key="1">
    <citation type="submission" date="2016-10" db="EMBL/GenBank/DDBJ databases">
        <authorList>
            <person name="de Groot N.N."/>
        </authorList>
    </citation>
    <scope>NUCLEOTIDE SEQUENCE [LARGE SCALE GENOMIC DNA]</scope>
    <source>
        <strain evidence="2 3">DSM 19981</strain>
    </source>
</reference>
<dbReference type="EMBL" id="FOSQ01000011">
    <property type="protein sequence ID" value="SFK94101.1"/>
    <property type="molecule type" value="Genomic_DNA"/>
</dbReference>
<organism evidence="2 3">
    <name type="scientific">Falsiroseomonas stagni DSM 19981</name>
    <dbReference type="NCBI Taxonomy" id="1123062"/>
    <lineage>
        <taxon>Bacteria</taxon>
        <taxon>Pseudomonadati</taxon>
        <taxon>Pseudomonadota</taxon>
        <taxon>Alphaproteobacteria</taxon>
        <taxon>Acetobacterales</taxon>
        <taxon>Roseomonadaceae</taxon>
        <taxon>Falsiroseomonas</taxon>
    </lineage>
</organism>
<feature type="signal peptide" evidence="1">
    <location>
        <begin position="1"/>
        <end position="24"/>
    </location>
</feature>
<dbReference type="STRING" id="1123062.SAMN02745775_111124"/>
<dbReference type="AlphaFoldDB" id="A0A1I4DQ68"/>
<accession>A0A1I4DQ68</accession>
<keyword evidence="1" id="KW-0732">Signal</keyword>
<name>A0A1I4DQ68_9PROT</name>
<evidence type="ECO:0008006" key="4">
    <source>
        <dbReference type="Google" id="ProtNLM"/>
    </source>
</evidence>
<dbReference type="RefSeq" id="WP_092962208.1">
    <property type="nucleotide sequence ID" value="NZ_FOSQ01000011.1"/>
</dbReference>
<dbReference type="OrthoDB" id="7280341at2"/>
<evidence type="ECO:0000313" key="3">
    <source>
        <dbReference type="Proteomes" id="UP000199473"/>
    </source>
</evidence>
<evidence type="ECO:0000313" key="2">
    <source>
        <dbReference type="EMBL" id="SFK94101.1"/>
    </source>
</evidence>
<protein>
    <recommendedName>
        <fullName evidence="4">Secreted protein</fullName>
    </recommendedName>
</protein>
<keyword evidence="3" id="KW-1185">Reference proteome</keyword>
<proteinExistence type="predicted"/>
<evidence type="ECO:0000256" key="1">
    <source>
        <dbReference type="SAM" id="SignalP"/>
    </source>
</evidence>
<sequence length="109" mass="11185">MARITLPLLALLGGVAVAPGVARADAIDGHWCSDGGLRLTIQGPNLLSPGGARMSGDYDRHGFSYTAPAGEPGAGGRVDLRLMGDNAVRVQAANGPIEPVWRRCGPPVS</sequence>
<gene>
    <name evidence="2" type="ORF">SAMN02745775_111124</name>
</gene>
<dbReference type="Proteomes" id="UP000199473">
    <property type="component" value="Unassembled WGS sequence"/>
</dbReference>